<dbReference type="InterPro" id="IPR011990">
    <property type="entry name" value="TPR-like_helical_dom_sf"/>
</dbReference>
<dbReference type="Proteomes" id="UP000606974">
    <property type="component" value="Unassembled WGS sequence"/>
</dbReference>
<evidence type="ECO:0000256" key="5">
    <source>
        <dbReference type="SAM" id="SignalP"/>
    </source>
</evidence>
<proteinExistence type="predicted"/>
<keyword evidence="1" id="KW-0677">Repeat</keyword>
<dbReference type="OrthoDB" id="1936594at2759"/>
<accession>A0A8H7A6V4</accession>
<dbReference type="PANTHER" id="PTHR16193">
    <property type="entry name" value="TETRATRICOPEPTIDE REPEAT PROTEIN 27"/>
    <property type="match status" value="1"/>
</dbReference>
<evidence type="ECO:0000256" key="1">
    <source>
        <dbReference type="ARBA" id="ARBA00022737"/>
    </source>
</evidence>
<dbReference type="PANTHER" id="PTHR16193:SF0">
    <property type="entry name" value="TETRATRICOPEPTIDE REPEAT PROTEIN 27"/>
    <property type="match status" value="1"/>
</dbReference>
<organism evidence="6 7">
    <name type="scientific">Endocarpon pusillum</name>
    <dbReference type="NCBI Taxonomy" id="364733"/>
    <lineage>
        <taxon>Eukaryota</taxon>
        <taxon>Fungi</taxon>
        <taxon>Dikarya</taxon>
        <taxon>Ascomycota</taxon>
        <taxon>Pezizomycotina</taxon>
        <taxon>Eurotiomycetes</taxon>
        <taxon>Chaetothyriomycetidae</taxon>
        <taxon>Verrucariales</taxon>
        <taxon>Verrucariaceae</taxon>
        <taxon>Endocarpon</taxon>
    </lineage>
</organism>
<evidence type="ECO:0000313" key="6">
    <source>
        <dbReference type="EMBL" id="KAF7503628.1"/>
    </source>
</evidence>
<dbReference type="InterPro" id="IPR019734">
    <property type="entry name" value="TPR_rpt"/>
</dbReference>
<dbReference type="Gene3D" id="1.25.40.10">
    <property type="entry name" value="Tetratricopeptide repeat domain"/>
    <property type="match status" value="1"/>
</dbReference>
<feature type="region of interest" description="Disordered" evidence="4">
    <location>
        <begin position="587"/>
        <end position="642"/>
    </location>
</feature>
<feature type="repeat" description="TPR" evidence="3">
    <location>
        <begin position="959"/>
        <end position="992"/>
    </location>
</feature>
<evidence type="ECO:0000256" key="2">
    <source>
        <dbReference type="ARBA" id="ARBA00022803"/>
    </source>
</evidence>
<feature type="compositionally biased region" description="Low complexity" evidence="4">
    <location>
        <begin position="806"/>
        <end position="822"/>
    </location>
</feature>
<keyword evidence="5" id="KW-0732">Signal</keyword>
<dbReference type="SUPFAM" id="SSF48452">
    <property type="entry name" value="TPR-like"/>
    <property type="match status" value="1"/>
</dbReference>
<feature type="compositionally biased region" description="Acidic residues" evidence="4">
    <location>
        <begin position="1045"/>
        <end position="1054"/>
    </location>
</feature>
<keyword evidence="2 3" id="KW-0802">TPR repeat</keyword>
<feature type="chain" id="PRO_5033994702" evidence="5">
    <location>
        <begin position="22"/>
        <end position="1210"/>
    </location>
</feature>
<comment type="caution">
    <text evidence="6">The sequence shown here is derived from an EMBL/GenBank/DDBJ whole genome shotgun (WGS) entry which is preliminary data.</text>
</comment>
<evidence type="ECO:0000256" key="4">
    <source>
        <dbReference type="SAM" id="MobiDB-lite"/>
    </source>
</evidence>
<reference evidence="6" key="1">
    <citation type="submission" date="2020-02" db="EMBL/GenBank/DDBJ databases">
        <authorList>
            <person name="Palmer J.M."/>
        </authorList>
    </citation>
    <scope>NUCLEOTIDE SEQUENCE</scope>
    <source>
        <strain evidence="6">EPUS1.4</strain>
        <tissue evidence="6">Thallus</tissue>
    </source>
</reference>
<evidence type="ECO:0000256" key="3">
    <source>
        <dbReference type="PROSITE-ProRule" id="PRU00339"/>
    </source>
</evidence>
<protein>
    <submittedName>
        <fullName evidence="6">Uncharacterized protein</fullName>
    </submittedName>
</protein>
<dbReference type="InterPro" id="IPR044244">
    <property type="entry name" value="TTC27/Emw1"/>
</dbReference>
<sequence length="1210" mass="131427">MHIQSPARLTLLIVLCSPALAVEDTFDALRLLSRGVHRWDDVVYRGADKMTAGHLVARMSQPPPVAPTQSAAANLTRSDPSSIDQAQIDATTSAACSTALGDIKSVSNDAGLLGCYNIPFLNTNTGVFEADLRLYQRMQPRGAFEGIKATDVSVQVSYPNAAFSTIPQSTRNAKREAELERRQAPGSMTELQTFLFVGQVSGGLTLTKLTDNDLMALLIPTIQLGADKGGGSKASTNLTSSSMIFFVSGIFQGQSTAGAAAAVPTAAAAAAEKAGEFTLPGTTLGIFPVGLIITSVWTLLFLSVVGYVGKDYSIPQYHRIQTGVGQLYPFPRTGSSFLEILKDPFSQKIFGYEAGYKAGLGGDRLLFTTGFATRLAFLIRNPANHLSLFKLGYTSLEAFLQSNVTGPPLDFEPKDVVFPQDYQSSVADIRKQMFASLSSDGEAVYPLIPHIELFWVAKTLVSNDELCEGFNGRRARMRINFWHQKLLSGPSDSLRDQIYNDAEVLERQLTSRLMFHGASAEYHFVEFLVEKAVIDTYYGNDVKARTHLAKAAKLRGFDFALTGALGKRTKFQDRDFSQLVVLAKSRAEEVEESPPSEGSREDAPTPSPPTDIAQPSSRQGSCEKIPASQINEQRCPGSPIVTSFKKPENIPLDDDTLLESIHFVPPKLLPEVISDNTSLPPSLAELDPSAQPLLSPFDSIILLQIASSISNTSPSDGLTREETLPYATRVLEGGSSNWQVYTQALLVRSRIEGYRSRTAERGLLQLQALVDQVIVETRATKSSNSTAGEAGLDEPGIKSPLPTLQERPQSRSQSSSTSEPTSFLPAARPSETASVAERLKYIYQLHPPLRWELEAELAARWVSMGGLKTALEIYERLQMHAEVALCLAATNNEAKAIQVIRKLLFQPKSGEEGDDQDFTGAERDILPPDAPRLFCILGDLENSPHHYERAWTVSKGRYSRAQRSLGRYHVRKKNYPAAAEAYAQSLEVNRLNASTWFALGCVQLELEDFQGAVESFTRTVQLEADDAEAWSNLAAALLRLPGAEAEAEAETETEETQKEEATPPPKASDTTSKAEATSPAPSPESTEDTGRAANKPNNNKLRHDALHALRRAATLKHSSPRIWDNYLTVAASIPPPATPWNEIIRAQKRLIEMRGNAMGENAVDEKILSVLVNSALASRVGAGALATAAAGGARGAGEGLALRRERAGRV</sequence>
<dbReference type="AlphaFoldDB" id="A0A8H7A6V4"/>
<feature type="repeat" description="TPR" evidence="3">
    <location>
        <begin position="993"/>
        <end position="1026"/>
    </location>
</feature>
<gene>
    <name evidence="6" type="ORF">GJ744_003450</name>
</gene>
<keyword evidence="7" id="KW-1185">Reference proteome</keyword>
<dbReference type="EMBL" id="JAACFV010000169">
    <property type="protein sequence ID" value="KAF7503628.1"/>
    <property type="molecule type" value="Genomic_DNA"/>
</dbReference>
<feature type="signal peptide" evidence="5">
    <location>
        <begin position="1"/>
        <end position="21"/>
    </location>
</feature>
<evidence type="ECO:0000313" key="7">
    <source>
        <dbReference type="Proteomes" id="UP000606974"/>
    </source>
</evidence>
<feature type="region of interest" description="Disordered" evidence="4">
    <location>
        <begin position="780"/>
        <end position="829"/>
    </location>
</feature>
<dbReference type="SMART" id="SM00028">
    <property type="entry name" value="TPR"/>
    <property type="match status" value="2"/>
</dbReference>
<name>A0A8H7A6V4_9EURO</name>
<dbReference type="PROSITE" id="PS50005">
    <property type="entry name" value="TPR"/>
    <property type="match status" value="2"/>
</dbReference>
<feature type="region of interest" description="Disordered" evidence="4">
    <location>
        <begin position="1043"/>
        <end position="1099"/>
    </location>
</feature>